<dbReference type="InterPro" id="IPR009003">
    <property type="entry name" value="Peptidase_S1_PA"/>
</dbReference>
<gene>
    <name evidence="2" type="ORF">GCM10010913_29800</name>
</gene>
<dbReference type="InterPro" id="IPR043504">
    <property type="entry name" value="Peptidase_S1_PA_chymotrypsin"/>
</dbReference>
<evidence type="ECO:0000256" key="1">
    <source>
        <dbReference type="ARBA" id="ARBA00022825"/>
    </source>
</evidence>
<dbReference type="SUPFAM" id="SSF50494">
    <property type="entry name" value="Trypsin-like serine proteases"/>
    <property type="match status" value="1"/>
</dbReference>
<accession>A0ABQ1VYM6</accession>
<protein>
    <recommendedName>
        <fullName evidence="4">Serine protease</fullName>
    </recommendedName>
</protein>
<dbReference type="EMBL" id="BMIW01000022">
    <property type="protein sequence ID" value="GGG05993.1"/>
    <property type="molecule type" value="Genomic_DNA"/>
</dbReference>
<proteinExistence type="predicted"/>
<evidence type="ECO:0000313" key="2">
    <source>
        <dbReference type="EMBL" id="GGG05993.1"/>
    </source>
</evidence>
<sequence length="377" mass="40607">MTSFRKAYLLKQRIANHMLKQQGIHGIGVGLKEPGKPGKGAAVIVYATPAKATAAGRKRKNTHSRQTPPVIAKKISGVPVRVVRSKGFKKNGVDSGKFMKRIRPVIAGYSIGQPDESGTAGLIVSTDARGHNRYIFSNNHVLVDGNTSRPSATIQPGGADGGTVKQDLVGYLSKYVKLQKKKANYIDAAISRPLRRNLVKPTYAVFGKVPGYVTQYKVGDRFKKVGRTSGIVTGTVESIHTDIQVNYGDYGNLGAITFKNQSVIRGKKPVSLPGDSGSVWLTKKGNKAAAVNFAGSDNGYRSISYPVDWFMKVFGAQVADSGKHGLSKPDRGKQKQYVYTHPLSAAALKTISCRKCKCKSANKSTKPAKSARSVKSK</sequence>
<name>A0ABQ1VYM6_9BACL</name>
<comment type="caution">
    <text evidence="2">The sequence shown here is derived from an EMBL/GenBank/DDBJ whole genome shotgun (WGS) entry which is preliminary data.</text>
</comment>
<keyword evidence="1" id="KW-0720">Serine protease</keyword>
<dbReference type="Gene3D" id="2.40.10.10">
    <property type="entry name" value="Trypsin-like serine proteases"/>
    <property type="match status" value="1"/>
</dbReference>
<evidence type="ECO:0000313" key="3">
    <source>
        <dbReference type="Proteomes" id="UP000608420"/>
    </source>
</evidence>
<evidence type="ECO:0008006" key="4">
    <source>
        <dbReference type="Google" id="ProtNLM"/>
    </source>
</evidence>
<keyword evidence="1" id="KW-0378">Hydrolase</keyword>
<keyword evidence="1" id="KW-0645">Protease</keyword>
<dbReference type="Proteomes" id="UP000608420">
    <property type="component" value="Unassembled WGS sequence"/>
</dbReference>
<organism evidence="2 3">
    <name type="scientific">Paenibacillus aceti</name>
    <dbReference type="NCBI Taxonomy" id="1820010"/>
    <lineage>
        <taxon>Bacteria</taxon>
        <taxon>Bacillati</taxon>
        <taxon>Bacillota</taxon>
        <taxon>Bacilli</taxon>
        <taxon>Bacillales</taxon>
        <taxon>Paenibacillaceae</taxon>
        <taxon>Paenibacillus</taxon>
    </lineage>
</organism>
<reference evidence="3" key="1">
    <citation type="journal article" date="2019" name="Int. J. Syst. Evol. Microbiol.">
        <title>The Global Catalogue of Microorganisms (GCM) 10K type strain sequencing project: providing services to taxonomists for standard genome sequencing and annotation.</title>
        <authorList>
            <consortium name="The Broad Institute Genomics Platform"/>
            <consortium name="The Broad Institute Genome Sequencing Center for Infectious Disease"/>
            <person name="Wu L."/>
            <person name="Ma J."/>
        </authorList>
    </citation>
    <scope>NUCLEOTIDE SEQUENCE [LARGE SCALE GENOMIC DNA]</scope>
    <source>
        <strain evidence="3">CGMCC 1.15420</strain>
    </source>
</reference>
<dbReference type="RefSeq" id="WP_188831461.1">
    <property type="nucleotide sequence ID" value="NZ_BMIW01000022.1"/>
</dbReference>
<keyword evidence="3" id="KW-1185">Reference proteome</keyword>